<gene>
    <name evidence="1" type="ORF">D5H78_17470</name>
</gene>
<proteinExistence type="predicted"/>
<dbReference type="RefSeq" id="WP_119951801.1">
    <property type="nucleotide sequence ID" value="NZ_QZEZ01000011.1"/>
</dbReference>
<dbReference type="OrthoDB" id="5198172at2"/>
<organism evidence="1 2">
    <name type="scientific">Vallicoccus soli</name>
    <dbReference type="NCBI Taxonomy" id="2339232"/>
    <lineage>
        <taxon>Bacteria</taxon>
        <taxon>Bacillati</taxon>
        <taxon>Actinomycetota</taxon>
        <taxon>Actinomycetes</taxon>
        <taxon>Motilibacterales</taxon>
        <taxon>Vallicoccaceae</taxon>
        <taxon>Vallicoccus</taxon>
    </lineage>
</organism>
<sequence>MRPDVLAALRRLALAVSLLHDVDLACRDDGVHLAGVPAPVPWPSLLAAALPAGSDRLLDAEALEPAVLRPRLARQLRAVQAGAALRAQGPDRLAAALVPLGLPADAVDHPGPGWASLRVPGGALDLGPALDVSDPARAEAAPPLPLTPWALRTLDATADPVLLRVRLEAAGRTAAGRLSRGDGVLRPLGALDVVTLLGARSLRAALVAGDPVGMVAVAVPARRRGWTGLRHVDPAFAVAAAAATAAPERGFRGPVLVTADEVALARTSERLAAAALRSAPPLSPGAT</sequence>
<name>A0A3A3YQD6_9ACTN</name>
<dbReference type="Proteomes" id="UP000265614">
    <property type="component" value="Unassembled WGS sequence"/>
</dbReference>
<evidence type="ECO:0000313" key="2">
    <source>
        <dbReference type="Proteomes" id="UP000265614"/>
    </source>
</evidence>
<keyword evidence="2" id="KW-1185">Reference proteome</keyword>
<accession>A0A3A3YQD6</accession>
<dbReference type="AlphaFoldDB" id="A0A3A3YQD6"/>
<evidence type="ECO:0000313" key="1">
    <source>
        <dbReference type="EMBL" id="RJK92915.1"/>
    </source>
</evidence>
<reference evidence="1 2" key="1">
    <citation type="submission" date="2018-09" db="EMBL/GenBank/DDBJ databases">
        <title>YIM 75000 draft genome.</title>
        <authorList>
            <person name="Tang S."/>
            <person name="Feng Y."/>
        </authorList>
    </citation>
    <scope>NUCLEOTIDE SEQUENCE [LARGE SCALE GENOMIC DNA]</scope>
    <source>
        <strain evidence="1 2">YIM 75000</strain>
    </source>
</reference>
<protein>
    <submittedName>
        <fullName evidence="1">Uncharacterized protein</fullName>
    </submittedName>
</protein>
<dbReference type="EMBL" id="QZEZ01000011">
    <property type="protein sequence ID" value="RJK92915.1"/>
    <property type="molecule type" value="Genomic_DNA"/>
</dbReference>
<comment type="caution">
    <text evidence="1">The sequence shown here is derived from an EMBL/GenBank/DDBJ whole genome shotgun (WGS) entry which is preliminary data.</text>
</comment>